<evidence type="ECO:0000313" key="2">
    <source>
        <dbReference type="Proteomes" id="UP001305414"/>
    </source>
</evidence>
<comment type="caution">
    <text evidence="1">The sequence shown here is derived from an EMBL/GenBank/DDBJ whole genome shotgun (WGS) entry which is preliminary data.</text>
</comment>
<sequence>MFYNISLMVYRDNANGVHEILVRYDASQAQREYCLPSHSLEPGEQPIPSAQRLGSRSLGINIPDSALSLKGSVTMETTGRQPKEVRIFVVRSTAEFEALTQRDEVRGWKHTFIPYSAVRDLWVTPGIAVPRVGVVATLDRALELLEQ</sequence>
<accession>A0AAN7Z5F0</accession>
<dbReference type="AlphaFoldDB" id="A0AAN7Z5F0"/>
<protein>
    <submittedName>
        <fullName evidence="1">Uncharacterized protein</fullName>
    </submittedName>
</protein>
<name>A0AAN7Z5F0_9PEZI</name>
<reference evidence="1 2" key="1">
    <citation type="submission" date="2023-10" db="EMBL/GenBank/DDBJ databases">
        <title>Draft genome sequence of Xylaria bambusicola isolate GMP-LS, the root and basal stem rot pathogen of sugarcane in Indonesia.</title>
        <authorList>
            <person name="Selvaraj P."/>
            <person name="Muralishankar V."/>
            <person name="Muruganantham S."/>
            <person name="Sp S."/>
            <person name="Haryani S."/>
            <person name="Lau K.J.X."/>
            <person name="Naqvi N.I."/>
        </authorList>
    </citation>
    <scope>NUCLEOTIDE SEQUENCE [LARGE SCALE GENOMIC DNA]</scope>
    <source>
        <strain evidence="1">GMP-LS</strain>
    </source>
</reference>
<evidence type="ECO:0000313" key="1">
    <source>
        <dbReference type="EMBL" id="KAK5630527.1"/>
    </source>
</evidence>
<organism evidence="1 2">
    <name type="scientific">Xylaria bambusicola</name>
    <dbReference type="NCBI Taxonomy" id="326684"/>
    <lineage>
        <taxon>Eukaryota</taxon>
        <taxon>Fungi</taxon>
        <taxon>Dikarya</taxon>
        <taxon>Ascomycota</taxon>
        <taxon>Pezizomycotina</taxon>
        <taxon>Sordariomycetes</taxon>
        <taxon>Xylariomycetidae</taxon>
        <taxon>Xylariales</taxon>
        <taxon>Xylariaceae</taxon>
        <taxon>Xylaria</taxon>
    </lineage>
</organism>
<proteinExistence type="predicted"/>
<dbReference type="EMBL" id="JAWHQM010000016">
    <property type="protein sequence ID" value="KAK5630527.1"/>
    <property type="molecule type" value="Genomic_DNA"/>
</dbReference>
<keyword evidence="2" id="KW-1185">Reference proteome</keyword>
<gene>
    <name evidence="1" type="ORF">RRF57_006242</name>
</gene>
<dbReference type="Proteomes" id="UP001305414">
    <property type="component" value="Unassembled WGS sequence"/>
</dbReference>